<evidence type="ECO:0000313" key="9">
    <source>
        <dbReference type="Proteomes" id="UP001336835"/>
    </source>
</evidence>
<dbReference type="SUPFAM" id="SSF48452">
    <property type="entry name" value="TPR-like"/>
    <property type="match status" value="1"/>
</dbReference>
<evidence type="ECO:0000256" key="5">
    <source>
        <dbReference type="PROSITE-ProRule" id="PRU00473"/>
    </source>
</evidence>
<dbReference type="Pfam" id="PF07676">
    <property type="entry name" value="PD40"/>
    <property type="match status" value="2"/>
</dbReference>
<protein>
    <submittedName>
        <fullName evidence="8">OmpA family protein</fullName>
    </submittedName>
</protein>
<accession>A0ABU7I2V5</accession>
<dbReference type="InterPro" id="IPR050330">
    <property type="entry name" value="Bact_OuterMem_StrucFunc"/>
</dbReference>
<feature type="region of interest" description="Disordered" evidence="6">
    <location>
        <begin position="619"/>
        <end position="646"/>
    </location>
</feature>
<proteinExistence type="predicted"/>
<dbReference type="PANTHER" id="PTHR30329">
    <property type="entry name" value="STATOR ELEMENT OF FLAGELLAR MOTOR COMPLEX"/>
    <property type="match status" value="1"/>
</dbReference>
<dbReference type="SUPFAM" id="SSF103088">
    <property type="entry name" value="OmpA-like"/>
    <property type="match status" value="1"/>
</dbReference>
<evidence type="ECO:0000256" key="1">
    <source>
        <dbReference type="ARBA" id="ARBA00004442"/>
    </source>
</evidence>
<keyword evidence="9" id="KW-1185">Reference proteome</keyword>
<feature type="repeat" description="TPR" evidence="4">
    <location>
        <begin position="2"/>
        <end position="35"/>
    </location>
</feature>
<dbReference type="Proteomes" id="UP001336835">
    <property type="component" value="Unassembled WGS sequence"/>
</dbReference>
<dbReference type="PROSITE" id="PS51123">
    <property type="entry name" value="OMPA_2"/>
    <property type="match status" value="1"/>
</dbReference>
<dbReference type="Gene3D" id="3.30.1330.60">
    <property type="entry name" value="OmpA-like domain"/>
    <property type="match status" value="1"/>
</dbReference>
<keyword evidence="2 5" id="KW-0472">Membrane</keyword>
<gene>
    <name evidence="8" type="ORF">VRU48_01690</name>
</gene>
<dbReference type="PANTHER" id="PTHR30329:SF21">
    <property type="entry name" value="LIPOPROTEIN YIAD-RELATED"/>
    <property type="match status" value="1"/>
</dbReference>
<dbReference type="InterPro" id="IPR008969">
    <property type="entry name" value="CarboxyPept-like_regulatory"/>
</dbReference>
<dbReference type="CDD" id="cd07185">
    <property type="entry name" value="OmpA_C-like"/>
    <property type="match status" value="1"/>
</dbReference>
<dbReference type="InterPro" id="IPR036737">
    <property type="entry name" value="OmpA-like_sf"/>
</dbReference>
<sequence length="646" mass="73008">MTTDNKRVADVYFINKEYYAASEYYKRALQISPDSAGFVVPYGFEKRIQEESPRKDDYEYAVFQLATSLRLYKNFKDAEKWYVIANGFSNPKYALSGYWYAECLRANFKFDEAITAFNAFVNKYNVNDGYKEKARTEIESCRFALNEIKYPRLFKLNRLPAEVNTAGSNYAPAVGNQTFYFTSSRPVRTNGKPEVLSGGNSRVVRKDNPYINAIYATSAKPESPDAEVSRVGVNVKQMEVAAPTLHPNGGFMYFTAWINKEDKKRSIYVSSRMANNQWSDPVALGGEINVNGFNSMQPYITKDGKYLIFASDRPGGFGKYDLWYAIIRPDGTTGNAMNMGDKINTKEDDEAPYYNPKTRKLLFSSTGRIGIGGFDFYESEGDFTDWTTPKNMGYPFNSAKDDMYFTPTDDEDKEGYISSDRESLCCLEIFKIRRETLTISGKLIDCATLKPLEGATVTITGADFTEQTTTSDQNGMYRFGISSNRGFQVNAVKDSYFAKNISYSYEQLASVDTLKSAELCLTPFKVNKPIVLNNIFYEFDSAELTDSSKVTLNYLYDLMVDNKNIEIELGAHTDNIGTEAYNLDLSNRRAKSCVDYLVSRGIAPERMTSKGYGFSMPVAPNKLPDGKDNPEGRALNRRTEFKVTKK</sequence>
<dbReference type="InterPro" id="IPR011990">
    <property type="entry name" value="TPR-like_helical_dom_sf"/>
</dbReference>
<dbReference type="InterPro" id="IPR006665">
    <property type="entry name" value="OmpA-like"/>
</dbReference>
<dbReference type="Gene3D" id="1.25.40.10">
    <property type="entry name" value="Tetratricopeptide repeat domain"/>
    <property type="match status" value="1"/>
</dbReference>
<dbReference type="PRINTS" id="PR01021">
    <property type="entry name" value="OMPADOMAIN"/>
</dbReference>
<evidence type="ECO:0000313" key="8">
    <source>
        <dbReference type="EMBL" id="MEE1943799.1"/>
    </source>
</evidence>
<dbReference type="InterPro" id="IPR011042">
    <property type="entry name" value="6-blade_b-propeller_TolB-like"/>
</dbReference>
<dbReference type="RefSeq" id="WP_330106199.1">
    <property type="nucleotide sequence ID" value="NZ_JAZDQT010000001.1"/>
</dbReference>
<dbReference type="Pfam" id="PF00691">
    <property type="entry name" value="OmpA"/>
    <property type="match status" value="1"/>
</dbReference>
<name>A0ABU7I2V5_9SPHI</name>
<feature type="compositionally biased region" description="Basic and acidic residues" evidence="6">
    <location>
        <begin position="637"/>
        <end position="646"/>
    </location>
</feature>
<evidence type="ECO:0000256" key="4">
    <source>
        <dbReference type="PROSITE-ProRule" id="PRU00339"/>
    </source>
</evidence>
<comment type="subcellular location">
    <subcellularLocation>
        <location evidence="1">Cell outer membrane</location>
    </subcellularLocation>
</comment>
<evidence type="ECO:0000256" key="6">
    <source>
        <dbReference type="SAM" id="MobiDB-lite"/>
    </source>
</evidence>
<keyword evidence="3" id="KW-0998">Cell outer membrane</keyword>
<dbReference type="InterPro" id="IPR019734">
    <property type="entry name" value="TPR_rpt"/>
</dbReference>
<organism evidence="8 9">
    <name type="scientific">Pedobacter albus</name>
    <dbReference type="NCBI Taxonomy" id="3113905"/>
    <lineage>
        <taxon>Bacteria</taxon>
        <taxon>Pseudomonadati</taxon>
        <taxon>Bacteroidota</taxon>
        <taxon>Sphingobacteriia</taxon>
        <taxon>Sphingobacteriales</taxon>
        <taxon>Sphingobacteriaceae</taxon>
        <taxon>Pedobacter</taxon>
    </lineage>
</organism>
<dbReference type="InterPro" id="IPR006664">
    <property type="entry name" value="OMP_bac"/>
</dbReference>
<evidence type="ECO:0000259" key="7">
    <source>
        <dbReference type="PROSITE" id="PS51123"/>
    </source>
</evidence>
<dbReference type="EMBL" id="JAZDQT010000001">
    <property type="protein sequence ID" value="MEE1943799.1"/>
    <property type="molecule type" value="Genomic_DNA"/>
</dbReference>
<dbReference type="Gene3D" id="2.120.10.30">
    <property type="entry name" value="TolB, C-terminal domain"/>
    <property type="match status" value="1"/>
</dbReference>
<comment type="caution">
    <text evidence="8">The sequence shown here is derived from an EMBL/GenBank/DDBJ whole genome shotgun (WGS) entry which is preliminary data.</text>
</comment>
<dbReference type="PROSITE" id="PS50005">
    <property type="entry name" value="TPR"/>
    <property type="match status" value="1"/>
</dbReference>
<feature type="domain" description="OmpA-like" evidence="7">
    <location>
        <begin position="524"/>
        <end position="646"/>
    </location>
</feature>
<dbReference type="InterPro" id="IPR011659">
    <property type="entry name" value="WD40"/>
</dbReference>
<evidence type="ECO:0000256" key="3">
    <source>
        <dbReference type="ARBA" id="ARBA00023237"/>
    </source>
</evidence>
<reference evidence="8 9" key="1">
    <citation type="submission" date="2024-01" db="EMBL/GenBank/DDBJ databases">
        <title>Pedobacter sp. nov., isolated from fresh soil.</title>
        <authorList>
            <person name="Le N.T.T."/>
        </authorList>
    </citation>
    <scope>NUCLEOTIDE SEQUENCE [LARGE SCALE GENOMIC DNA]</scope>
    <source>
        <strain evidence="8 9">KR3-3</strain>
    </source>
</reference>
<dbReference type="SUPFAM" id="SSF82171">
    <property type="entry name" value="DPP6 N-terminal domain-like"/>
    <property type="match status" value="1"/>
</dbReference>
<dbReference type="Gene3D" id="2.60.40.1120">
    <property type="entry name" value="Carboxypeptidase-like, regulatory domain"/>
    <property type="match status" value="1"/>
</dbReference>
<keyword evidence="4" id="KW-0802">TPR repeat</keyword>
<dbReference type="SUPFAM" id="SSF49464">
    <property type="entry name" value="Carboxypeptidase regulatory domain-like"/>
    <property type="match status" value="1"/>
</dbReference>
<evidence type="ECO:0000256" key="2">
    <source>
        <dbReference type="ARBA" id="ARBA00023136"/>
    </source>
</evidence>